<comment type="caution">
    <text evidence="3">The sequence shown here is derived from an EMBL/GenBank/DDBJ whole genome shotgun (WGS) entry which is preliminary data.</text>
</comment>
<dbReference type="Gene3D" id="3.40.50.720">
    <property type="entry name" value="NAD(P)-binding Rossmann-like Domain"/>
    <property type="match status" value="1"/>
</dbReference>
<protein>
    <recommendedName>
        <fullName evidence="2">Pyrroline-5-carboxylate reductase catalytic N-terminal domain-containing protein</fullName>
    </recommendedName>
</protein>
<dbReference type="GO" id="GO:0016491">
    <property type="term" value="F:oxidoreductase activity"/>
    <property type="evidence" value="ECO:0007669"/>
    <property type="project" value="UniProtKB-KW"/>
</dbReference>
<sequence>MALNIGIIGAGNVGTVLGKGLAMAGHRVLMSSRDPQNAKHRFWKQEVGGNGDMASFDEAARFGEIVILALPWSCLKDVLDTIGPVRLSNKTVIDVSNAVRFDNGPRLQYDHTSAGEWVQSWLPESHIVKALNTVSDKRMVQPYFKEGIPAMFISGNADHAKQQVKTILGDLGWSDIIDLGDIRQSRLQEAVMLACVISEIRLQLPGAAFALLKQ</sequence>
<evidence type="ECO:0000259" key="2">
    <source>
        <dbReference type="Pfam" id="PF03807"/>
    </source>
</evidence>
<reference evidence="3 4" key="1">
    <citation type="submission" date="2019-05" db="EMBL/GenBank/DDBJ databases">
        <title>We sequenced the genome of Paenibacillus hemerocallicola KCTC 33185 for further insight into its adaptation and study the phylogeny of Paenibacillus.</title>
        <authorList>
            <person name="Narsing Rao M.P."/>
        </authorList>
    </citation>
    <scope>NUCLEOTIDE SEQUENCE [LARGE SCALE GENOMIC DNA]</scope>
    <source>
        <strain evidence="3 4">KCTC 33185</strain>
    </source>
</reference>
<accession>A0A5C4T1I0</accession>
<evidence type="ECO:0000256" key="1">
    <source>
        <dbReference type="ARBA" id="ARBA00023002"/>
    </source>
</evidence>
<dbReference type="InterPro" id="IPR028939">
    <property type="entry name" value="P5C_Rdtase_cat_N"/>
</dbReference>
<evidence type="ECO:0000313" key="4">
    <source>
        <dbReference type="Proteomes" id="UP000307943"/>
    </source>
</evidence>
<dbReference type="SUPFAM" id="SSF51735">
    <property type="entry name" value="NAD(P)-binding Rossmann-fold domains"/>
    <property type="match status" value="1"/>
</dbReference>
<gene>
    <name evidence="3" type="ORF">FE784_29800</name>
</gene>
<dbReference type="PANTHER" id="PTHR14239">
    <property type="entry name" value="DUDULIN-RELATED"/>
    <property type="match status" value="1"/>
</dbReference>
<name>A0A5C4T1I0_9BACL</name>
<dbReference type="InterPro" id="IPR036291">
    <property type="entry name" value="NAD(P)-bd_dom_sf"/>
</dbReference>
<keyword evidence="4" id="KW-1185">Reference proteome</keyword>
<dbReference type="Proteomes" id="UP000307943">
    <property type="component" value="Unassembled WGS sequence"/>
</dbReference>
<dbReference type="InterPro" id="IPR051267">
    <property type="entry name" value="STEAP_metalloreductase"/>
</dbReference>
<dbReference type="EMBL" id="VDCQ01000056">
    <property type="protein sequence ID" value="TNJ62610.1"/>
    <property type="molecule type" value="Genomic_DNA"/>
</dbReference>
<dbReference type="OrthoDB" id="9810755at2"/>
<proteinExistence type="predicted"/>
<organism evidence="3 4">
    <name type="scientific">Paenibacillus hemerocallicola</name>
    <dbReference type="NCBI Taxonomy" id="1172614"/>
    <lineage>
        <taxon>Bacteria</taxon>
        <taxon>Bacillati</taxon>
        <taxon>Bacillota</taxon>
        <taxon>Bacilli</taxon>
        <taxon>Bacillales</taxon>
        <taxon>Paenibacillaceae</taxon>
        <taxon>Paenibacillus</taxon>
    </lineage>
</organism>
<feature type="domain" description="Pyrroline-5-carboxylate reductase catalytic N-terminal" evidence="2">
    <location>
        <begin position="5"/>
        <end position="97"/>
    </location>
</feature>
<dbReference type="Pfam" id="PF03807">
    <property type="entry name" value="F420_oxidored"/>
    <property type="match status" value="1"/>
</dbReference>
<keyword evidence="1" id="KW-0560">Oxidoreductase</keyword>
<evidence type="ECO:0000313" key="3">
    <source>
        <dbReference type="EMBL" id="TNJ62610.1"/>
    </source>
</evidence>
<dbReference type="AlphaFoldDB" id="A0A5C4T1I0"/>